<evidence type="ECO:0000313" key="5">
    <source>
        <dbReference type="Proteomes" id="UP000663637"/>
    </source>
</evidence>
<sequence>MNQPCVLVAEDEFIIGMDLCNTVAEAGFMVEGPFDTARSAREAIAEHRPDIAILDVRLEDGESYTLAETLIAEDIPVIFHSGQVSPEEVAARFPEVKACSKPCPPDQIISIMREVLEPSHA</sequence>
<organism evidence="4 5">
    <name type="scientific">Tsuneonella flava</name>
    <dbReference type="NCBI Taxonomy" id="2055955"/>
    <lineage>
        <taxon>Bacteria</taxon>
        <taxon>Pseudomonadati</taxon>
        <taxon>Pseudomonadota</taxon>
        <taxon>Alphaproteobacteria</taxon>
        <taxon>Sphingomonadales</taxon>
        <taxon>Erythrobacteraceae</taxon>
        <taxon>Tsuneonella</taxon>
    </lineage>
</organism>
<dbReference type="SUPFAM" id="SSF52172">
    <property type="entry name" value="CheY-like"/>
    <property type="match status" value="1"/>
</dbReference>
<dbReference type="InterPro" id="IPR011006">
    <property type="entry name" value="CheY-like_superfamily"/>
</dbReference>
<feature type="modified residue" description="4-aspartylphosphate" evidence="2">
    <location>
        <position position="55"/>
    </location>
</feature>
<evidence type="ECO:0000256" key="2">
    <source>
        <dbReference type="PROSITE-ProRule" id="PRU00169"/>
    </source>
</evidence>
<reference evidence="4 5" key="1">
    <citation type="submission" date="2020-09" db="EMBL/GenBank/DDBJ databases">
        <title>Complete genome sequence of altererythrobacter flavus SS-21NJ, isolated from Dongying oil sludge in Shandong province.</title>
        <authorList>
            <person name="Sun S."/>
            <person name="Zhang Z."/>
        </authorList>
    </citation>
    <scope>NUCLEOTIDE SEQUENCE [LARGE SCALE GENOMIC DNA]</scope>
    <source>
        <strain evidence="4 5">SS-21NJ</strain>
    </source>
</reference>
<keyword evidence="5" id="KW-1185">Reference proteome</keyword>
<dbReference type="PANTHER" id="PTHR44591:SF24">
    <property type="entry name" value="PROTEIN-GLUTAMATE METHYLESTERASE_PROTEIN-GLUTAMINE GLUTAMINASE 1"/>
    <property type="match status" value="1"/>
</dbReference>
<evidence type="ECO:0000313" key="4">
    <source>
        <dbReference type="EMBL" id="QSB45583.1"/>
    </source>
</evidence>
<dbReference type="Proteomes" id="UP000663637">
    <property type="component" value="Chromosome"/>
</dbReference>
<keyword evidence="1 2" id="KW-0597">Phosphoprotein</keyword>
<evidence type="ECO:0000259" key="3">
    <source>
        <dbReference type="PROSITE" id="PS50110"/>
    </source>
</evidence>
<feature type="domain" description="Response regulatory" evidence="3">
    <location>
        <begin position="5"/>
        <end position="116"/>
    </location>
</feature>
<gene>
    <name evidence="4" type="ORF">IDJ81_05585</name>
</gene>
<protein>
    <submittedName>
        <fullName evidence="4">Response regulator</fullName>
    </submittedName>
</protein>
<dbReference type="Gene3D" id="3.40.50.2300">
    <property type="match status" value="1"/>
</dbReference>
<dbReference type="Pfam" id="PF00072">
    <property type="entry name" value="Response_reg"/>
    <property type="match status" value="1"/>
</dbReference>
<dbReference type="PANTHER" id="PTHR44591">
    <property type="entry name" value="STRESS RESPONSE REGULATOR PROTEIN 1"/>
    <property type="match status" value="1"/>
</dbReference>
<dbReference type="InterPro" id="IPR050595">
    <property type="entry name" value="Bact_response_regulator"/>
</dbReference>
<dbReference type="InterPro" id="IPR001789">
    <property type="entry name" value="Sig_transdc_resp-reg_receiver"/>
</dbReference>
<evidence type="ECO:0000256" key="1">
    <source>
        <dbReference type="ARBA" id="ARBA00022553"/>
    </source>
</evidence>
<accession>A0ABX7KCK4</accession>
<dbReference type="EMBL" id="CP061510">
    <property type="protein sequence ID" value="QSB45583.1"/>
    <property type="molecule type" value="Genomic_DNA"/>
</dbReference>
<dbReference type="PROSITE" id="PS50110">
    <property type="entry name" value="RESPONSE_REGULATORY"/>
    <property type="match status" value="1"/>
</dbReference>
<dbReference type="RefSeq" id="WP_102155819.1">
    <property type="nucleotide sequence ID" value="NZ_CP061510.1"/>
</dbReference>
<proteinExistence type="predicted"/>
<name>A0ABX7KCK4_9SPHN</name>
<dbReference type="SMART" id="SM00448">
    <property type="entry name" value="REC"/>
    <property type="match status" value="1"/>
</dbReference>